<accession>A0A377VED5</accession>
<sequence length="50" mass="5676">MLLGVLVLDGRLRQALARHQRALKYSRFQPGNKGGKQVARFPERKSKEVA</sequence>
<reference evidence="2 3" key="1">
    <citation type="submission" date="2018-06" db="EMBL/GenBank/DDBJ databases">
        <authorList>
            <consortium name="Pathogen Informatics"/>
            <person name="Doyle S."/>
        </authorList>
    </citation>
    <scope>NUCLEOTIDE SEQUENCE [LARGE SCALE GENOMIC DNA]</scope>
    <source>
        <strain evidence="2 3">NCTC13443</strain>
    </source>
</reference>
<protein>
    <submittedName>
        <fullName evidence="2">Autoinducer 2 (AI-2) ABC transport system</fullName>
    </submittedName>
</protein>
<name>A0A377VED5_KLEPN</name>
<organism evidence="2 3">
    <name type="scientific">Klebsiella pneumoniae</name>
    <dbReference type="NCBI Taxonomy" id="573"/>
    <lineage>
        <taxon>Bacteria</taxon>
        <taxon>Pseudomonadati</taxon>
        <taxon>Pseudomonadota</taxon>
        <taxon>Gammaproteobacteria</taxon>
        <taxon>Enterobacterales</taxon>
        <taxon>Enterobacteriaceae</taxon>
        <taxon>Klebsiella/Raoultella group</taxon>
        <taxon>Klebsiella</taxon>
        <taxon>Klebsiella pneumoniae complex</taxon>
    </lineage>
</organism>
<evidence type="ECO:0000313" key="3">
    <source>
        <dbReference type="Proteomes" id="UP000255518"/>
    </source>
</evidence>
<feature type="compositionally biased region" description="Basic and acidic residues" evidence="1">
    <location>
        <begin position="41"/>
        <end position="50"/>
    </location>
</feature>
<proteinExistence type="predicted"/>
<feature type="region of interest" description="Disordered" evidence="1">
    <location>
        <begin position="27"/>
        <end position="50"/>
    </location>
</feature>
<dbReference type="AlphaFoldDB" id="A0A377VED5"/>
<dbReference type="EMBL" id="UGKT01000001">
    <property type="protein sequence ID" value="STT06598.1"/>
    <property type="molecule type" value="Genomic_DNA"/>
</dbReference>
<gene>
    <name evidence="2" type="ORF">NCTC13443_06549</name>
</gene>
<evidence type="ECO:0000256" key="1">
    <source>
        <dbReference type="SAM" id="MobiDB-lite"/>
    </source>
</evidence>
<evidence type="ECO:0000313" key="2">
    <source>
        <dbReference type="EMBL" id="STT06598.1"/>
    </source>
</evidence>
<dbReference type="Proteomes" id="UP000255518">
    <property type="component" value="Unassembled WGS sequence"/>
</dbReference>